<proteinExistence type="inferred from homology"/>
<keyword evidence="4" id="KW-0788">Thiol protease</keyword>
<dbReference type="Proteomes" id="UP000736335">
    <property type="component" value="Unassembled WGS sequence"/>
</dbReference>
<evidence type="ECO:0000256" key="2">
    <source>
        <dbReference type="ARBA" id="ARBA00022670"/>
    </source>
</evidence>
<dbReference type="GO" id="GO:0008234">
    <property type="term" value="F:cysteine-type peptidase activity"/>
    <property type="evidence" value="ECO:0007669"/>
    <property type="project" value="UniProtKB-KW"/>
</dbReference>
<comment type="similarity">
    <text evidence="1">Belongs to the peptidase C15 family.</text>
</comment>
<dbReference type="OrthoDB" id="407146at2759"/>
<keyword evidence="3" id="KW-0378">Hydrolase</keyword>
<name>A0A9P6HK37_9AGAM</name>
<reference evidence="5" key="2">
    <citation type="submission" date="2020-11" db="EMBL/GenBank/DDBJ databases">
        <authorList>
            <consortium name="DOE Joint Genome Institute"/>
            <person name="Kuo A."/>
            <person name="Miyauchi S."/>
            <person name="Kiss E."/>
            <person name="Drula E."/>
            <person name="Kohler A."/>
            <person name="Sanchez-Garcia M."/>
            <person name="Andreopoulos B."/>
            <person name="Barry K.W."/>
            <person name="Bonito G."/>
            <person name="Buee M."/>
            <person name="Carver A."/>
            <person name="Chen C."/>
            <person name="Cichocki N."/>
            <person name="Clum A."/>
            <person name="Culley D."/>
            <person name="Crous P.W."/>
            <person name="Fauchery L."/>
            <person name="Girlanda M."/>
            <person name="Hayes R."/>
            <person name="Keri Z."/>
            <person name="Labutti K."/>
            <person name="Lipzen A."/>
            <person name="Lombard V."/>
            <person name="Magnuson J."/>
            <person name="Maillard F."/>
            <person name="Morin E."/>
            <person name="Murat C."/>
            <person name="Nolan M."/>
            <person name="Ohm R."/>
            <person name="Pangilinan J."/>
            <person name="Pereira M."/>
            <person name="Perotto S."/>
            <person name="Peter M."/>
            <person name="Riley R."/>
            <person name="Sitrit Y."/>
            <person name="Stielow B."/>
            <person name="Szollosi G."/>
            <person name="Zifcakova L."/>
            <person name="Stursova M."/>
            <person name="Spatafora J.W."/>
            <person name="Tedersoo L."/>
            <person name="Vaario L.-M."/>
            <person name="Yamada A."/>
            <person name="Yan M."/>
            <person name="Wang P."/>
            <person name="Xu J."/>
            <person name="Bruns T."/>
            <person name="Baldrian P."/>
            <person name="Vilgalys R."/>
            <person name="Henrissat B."/>
            <person name="Grigoriev I.V."/>
            <person name="Hibbett D."/>
            <person name="Nagy L.G."/>
            <person name="Martin F.M."/>
        </authorList>
    </citation>
    <scope>NUCLEOTIDE SEQUENCE</scope>
    <source>
        <strain evidence="5">UH-Tt-Lm1</strain>
    </source>
</reference>
<dbReference type="PANTHER" id="PTHR23402:SF1">
    <property type="entry name" value="PYROGLUTAMYL-PEPTIDASE I"/>
    <property type="match status" value="1"/>
</dbReference>
<dbReference type="GO" id="GO:0006508">
    <property type="term" value="P:proteolysis"/>
    <property type="evidence" value="ECO:0007669"/>
    <property type="project" value="UniProtKB-KW"/>
</dbReference>
<gene>
    <name evidence="5" type="ORF">BJ322DRAFT_632828</name>
</gene>
<sequence length="279" mass="31265">MPSYPRHESTSQGIEPDEIKVLITGFGPFRDQYPRNPSSLIAHSLPSTITLIHPPASPESSATPFAAPKLTTIRLIPYPKQIHVSFKTVRSLIPAIYSSPSFPDHDPLYAQCSYIVHIGMAVTTGEYTVERQGHRDGYYIRRETGNETEDVDRKTLRECEEEIGLAEGEYWRECPEILQTTLDVNDILERMHQPGPNNTSQLPEGITVEASDDAGNFLCDFIYYSSLAHFWRNGGEGGKRPVVFLHVPPESDEETLQRGREVTKALIGAIVASERSRNI</sequence>
<organism evidence="5 6">
    <name type="scientific">Thelephora terrestris</name>
    <dbReference type="NCBI Taxonomy" id="56493"/>
    <lineage>
        <taxon>Eukaryota</taxon>
        <taxon>Fungi</taxon>
        <taxon>Dikarya</taxon>
        <taxon>Basidiomycota</taxon>
        <taxon>Agaricomycotina</taxon>
        <taxon>Agaricomycetes</taxon>
        <taxon>Thelephorales</taxon>
        <taxon>Thelephoraceae</taxon>
        <taxon>Thelephora</taxon>
    </lineage>
</organism>
<evidence type="ECO:0000256" key="3">
    <source>
        <dbReference type="ARBA" id="ARBA00022801"/>
    </source>
</evidence>
<dbReference type="PANTHER" id="PTHR23402">
    <property type="entry name" value="PROTEASE FAMILY C15 PYROGLUTAMYL-PEPTIDASE I-RELATED"/>
    <property type="match status" value="1"/>
</dbReference>
<reference evidence="5" key="1">
    <citation type="journal article" date="2020" name="Nat. Commun.">
        <title>Large-scale genome sequencing of mycorrhizal fungi provides insights into the early evolution of symbiotic traits.</title>
        <authorList>
            <person name="Miyauchi S."/>
            <person name="Kiss E."/>
            <person name="Kuo A."/>
            <person name="Drula E."/>
            <person name="Kohler A."/>
            <person name="Sanchez-Garcia M."/>
            <person name="Morin E."/>
            <person name="Andreopoulos B."/>
            <person name="Barry K.W."/>
            <person name="Bonito G."/>
            <person name="Buee M."/>
            <person name="Carver A."/>
            <person name="Chen C."/>
            <person name="Cichocki N."/>
            <person name="Clum A."/>
            <person name="Culley D."/>
            <person name="Crous P.W."/>
            <person name="Fauchery L."/>
            <person name="Girlanda M."/>
            <person name="Hayes R.D."/>
            <person name="Keri Z."/>
            <person name="LaButti K."/>
            <person name="Lipzen A."/>
            <person name="Lombard V."/>
            <person name="Magnuson J."/>
            <person name="Maillard F."/>
            <person name="Murat C."/>
            <person name="Nolan M."/>
            <person name="Ohm R.A."/>
            <person name="Pangilinan J."/>
            <person name="Pereira M.F."/>
            <person name="Perotto S."/>
            <person name="Peter M."/>
            <person name="Pfister S."/>
            <person name="Riley R."/>
            <person name="Sitrit Y."/>
            <person name="Stielow J.B."/>
            <person name="Szollosi G."/>
            <person name="Zifcakova L."/>
            <person name="Stursova M."/>
            <person name="Spatafora J.W."/>
            <person name="Tedersoo L."/>
            <person name="Vaario L.M."/>
            <person name="Yamada A."/>
            <person name="Yan M."/>
            <person name="Wang P."/>
            <person name="Xu J."/>
            <person name="Bruns T."/>
            <person name="Baldrian P."/>
            <person name="Vilgalys R."/>
            <person name="Dunand C."/>
            <person name="Henrissat B."/>
            <person name="Grigoriev I.V."/>
            <person name="Hibbett D."/>
            <person name="Nagy L.G."/>
            <person name="Martin F.M."/>
        </authorList>
    </citation>
    <scope>NUCLEOTIDE SEQUENCE</scope>
    <source>
        <strain evidence="5">UH-Tt-Lm1</strain>
    </source>
</reference>
<dbReference type="SUPFAM" id="SSF53182">
    <property type="entry name" value="Pyrrolidone carboxyl peptidase (pyroglutamate aminopeptidase)"/>
    <property type="match status" value="1"/>
</dbReference>
<keyword evidence="2" id="KW-0645">Protease</keyword>
<dbReference type="InterPro" id="IPR036440">
    <property type="entry name" value="Peptidase_C15-like_sf"/>
</dbReference>
<protein>
    <submittedName>
        <fullName evidence="5">Peptidase C15 pyroglutamyl peptidase I-like protein</fullName>
    </submittedName>
</protein>
<evidence type="ECO:0000256" key="1">
    <source>
        <dbReference type="ARBA" id="ARBA00006641"/>
    </source>
</evidence>
<evidence type="ECO:0000256" key="4">
    <source>
        <dbReference type="ARBA" id="ARBA00022807"/>
    </source>
</evidence>
<accession>A0A9P6HK37</accession>
<dbReference type="EMBL" id="WIUZ02000004">
    <property type="protein sequence ID" value="KAF9788427.1"/>
    <property type="molecule type" value="Genomic_DNA"/>
</dbReference>
<keyword evidence="6" id="KW-1185">Reference proteome</keyword>
<evidence type="ECO:0000313" key="5">
    <source>
        <dbReference type="EMBL" id="KAF9788427.1"/>
    </source>
</evidence>
<dbReference type="AlphaFoldDB" id="A0A9P6HK37"/>
<dbReference type="InterPro" id="IPR016125">
    <property type="entry name" value="Peptidase_C15-like"/>
</dbReference>
<comment type="caution">
    <text evidence="5">The sequence shown here is derived from an EMBL/GenBank/DDBJ whole genome shotgun (WGS) entry which is preliminary data.</text>
</comment>
<dbReference type="Gene3D" id="3.40.630.20">
    <property type="entry name" value="Peptidase C15, pyroglutamyl peptidase I-like"/>
    <property type="match status" value="1"/>
</dbReference>
<evidence type="ECO:0000313" key="6">
    <source>
        <dbReference type="Proteomes" id="UP000736335"/>
    </source>
</evidence>